<dbReference type="SUPFAM" id="SSF56281">
    <property type="entry name" value="Metallo-hydrolase/oxidoreductase"/>
    <property type="match status" value="1"/>
</dbReference>
<accession>A0A1L5FDG5</accession>
<sequence>MEIQWMAHSCFLLKDSKGKKVLTDPFDETVGYNTFQGDVDIVTTSHNHFDHCYTEKIKYKHLINTVGSYNLFEINIKGIPSYHDKVQGAKRGKNIIFIIEMDGYRICHLGDIGYILTENELKQLGNIDILFIPIGGNFTIDGREAAKLAKAINSHIVIPMHYKTSCLTFELEGLDQFLKYMKNGKRVKSNTLNIENKLSNYNVVTILDFT</sequence>
<reference evidence="1 2" key="1">
    <citation type="submission" date="2016-12" db="EMBL/GenBank/DDBJ databases">
        <title>Complete genome sequence of Clostridium kluyveri JZZ isolated from the pit mud of a Chinese flavor liquor-making factory.</title>
        <authorList>
            <person name="Wang Y."/>
        </authorList>
    </citation>
    <scope>NUCLEOTIDE SEQUENCE [LARGE SCALE GENOMIC DNA]</scope>
    <source>
        <strain evidence="1 2">JZZ</strain>
    </source>
</reference>
<dbReference type="Gene3D" id="3.60.15.10">
    <property type="entry name" value="Ribonuclease Z/Hydroxyacylglutathione hydrolase-like"/>
    <property type="match status" value="1"/>
</dbReference>
<dbReference type="Pfam" id="PF13483">
    <property type="entry name" value="Lactamase_B_3"/>
    <property type="match status" value="1"/>
</dbReference>
<dbReference type="InterPro" id="IPR036866">
    <property type="entry name" value="RibonucZ/Hydroxyglut_hydro"/>
</dbReference>
<name>A0A1L5FDG5_CLOKL</name>
<evidence type="ECO:0000313" key="2">
    <source>
        <dbReference type="Proteomes" id="UP000184604"/>
    </source>
</evidence>
<dbReference type="PANTHER" id="PTHR42967">
    <property type="entry name" value="METAL DEPENDENT HYDROLASE"/>
    <property type="match status" value="1"/>
</dbReference>
<dbReference type="PANTHER" id="PTHR42967:SF1">
    <property type="entry name" value="MBL FOLD METALLO-HYDROLASE"/>
    <property type="match status" value="1"/>
</dbReference>
<proteinExistence type="predicted"/>
<dbReference type="GO" id="GO:0016787">
    <property type="term" value="F:hydrolase activity"/>
    <property type="evidence" value="ECO:0007669"/>
    <property type="project" value="UniProtKB-KW"/>
</dbReference>
<keyword evidence="1" id="KW-0378">Hydrolase</keyword>
<dbReference type="OrthoDB" id="9789133at2"/>
<dbReference type="RefSeq" id="WP_073540800.1">
    <property type="nucleotide sequence ID" value="NZ_CP018335.1"/>
</dbReference>
<evidence type="ECO:0000313" key="1">
    <source>
        <dbReference type="EMBL" id="APM41054.1"/>
    </source>
</evidence>
<dbReference type="EMBL" id="CP018335">
    <property type="protein sequence ID" value="APM41054.1"/>
    <property type="molecule type" value="Genomic_DNA"/>
</dbReference>
<dbReference type="Proteomes" id="UP000184604">
    <property type="component" value="Chromosome"/>
</dbReference>
<protein>
    <submittedName>
        <fullName evidence="1">MBL fold metallo-hydrolase</fullName>
    </submittedName>
</protein>
<gene>
    <name evidence="1" type="ORF">BS101_21280</name>
</gene>
<organism evidence="1 2">
    <name type="scientific">Clostridium kluyveri</name>
    <dbReference type="NCBI Taxonomy" id="1534"/>
    <lineage>
        <taxon>Bacteria</taxon>
        <taxon>Bacillati</taxon>
        <taxon>Bacillota</taxon>
        <taxon>Clostridia</taxon>
        <taxon>Eubacteriales</taxon>
        <taxon>Clostridiaceae</taxon>
        <taxon>Clostridium</taxon>
    </lineage>
</organism>
<dbReference type="AlphaFoldDB" id="A0A1L5FDG5"/>